<evidence type="ECO:0000313" key="3">
    <source>
        <dbReference type="Proteomes" id="UP000008783"/>
    </source>
</evidence>
<accession>E3KIA0</accession>
<dbReference type="VEuPathDB" id="FungiDB:PGTG_09738"/>
<dbReference type="OrthoDB" id="2507381at2759"/>
<evidence type="ECO:0000313" key="2">
    <source>
        <dbReference type="EMBL" id="EFP84025.2"/>
    </source>
</evidence>
<proteinExistence type="predicted"/>
<organism evidence="2 3">
    <name type="scientific">Puccinia graminis f. sp. tritici (strain CRL 75-36-700-3 / race SCCL)</name>
    <name type="common">Black stem rust fungus</name>
    <dbReference type="NCBI Taxonomy" id="418459"/>
    <lineage>
        <taxon>Eukaryota</taxon>
        <taxon>Fungi</taxon>
        <taxon>Dikarya</taxon>
        <taxon>Basidiomycota</taxon>
        <taxon>Pucciniomycotina</taxon>
        <taxon>Pucciniomycetes</taxon>
        <taxon>Pucciniales</taxon>
        <taxon>Pucciniaceae</taxon>
        <taxon>Puccinia</taxon>
    </lineage>
</organism>
<dbReference type="EMBL" id="DS178288">
    <property type="protein sequence ID" value="EFP84025.2"/>
    <property type="molecule type" value="Genomic_DNA"/>
</dbReference>
<sequence>MNSPTVRRRGRRSADLLAAVRQHSATMFGRCAQNHACPPPATTKEQRRWTIWHEEEDNSDIDSVMGSVTDMDLDDERDPSFPYPDGPGHSAASPQAIRIIWRTMRKARQLPLSCDLSDVESIRHLLPSYAIKMMYNKPLQTMLIILQEFTERQNTGLKEKLPLATRGEGKPLALQVDDETDNEFPARPTPRRGSSKTAMRAKVLRLPSCSAQVERIMIGLDRLRARRLEYAVQRPGNPPPRVRRRLAQPDDSLRPHKAGLSVVFYDKSWLLSLSTFQLQALASDIQAFPLDAFLQIIENLHIRYIAYVIPRSF</sequence>
<protein>
    <submittedName>
        <fullName evidence="2">Uncharacterized protein</fullName>
    </submittedName>
</protein>
<reference key="1">
    <citation type="submission" date="2007-01" db="EMBL/GenBank/DDBJ databases">
        <title>The Genome Sequence of Puccinia graminis f. sp. tritici Strain CRL 75-36-700-3.</title>
        <authorList>
            <consortium name="The Broad Institute Genome Sequencing Platform"/>
            <person name="Birren B."/>
            <person name="Lander E."/>
            <person name="Galagan J."/>
            <person name="Nusbaum C."/>
            <person name="Devon K."/>
            <person name="Cuomo C."/>
            <person name="Jaffe D."/>
            <person name="Butler J."/>
            <person name="Alvarez P."/>
            <person name="Gnerre S."/>
            <person name="Grabherr M."/>
            <person name="Mauceli E."/>
            <person name="Brockman W."/>
            <person name="Young S."/>
            <person name="LaButti K."/>
            <person name="Sykes S."/>
            <person name="DeCaprio D."/>
            <person name="Crawford M."/>
            <person name="Koehrsen M."/>
            <person name="Engels R."/>
            <person name="Montgomery P."/>
            <person name="Pearson M."/>
            <person name="Howarth C."/>
            <person name="Larson L."/>
            <person name="White J."/>
            <person name="Zeng Q."/>
            <person name="Kodira C."/>
            <person name="Yandava C."/>
            <person name="Alvarado L."/>
            <person name="O'Leary S."/>
            <person name="Szabo L."/>
            <person name="Dean R."/>
            <person name="Schein J."/>
        </authorList>
    </citation>
    <scope>NUCLEOTIDE SEQUENCE</scope>
    <source>
        <strain>CRL 75-36-700-3</strain>
    </source>
</reference>
<dbReference type="RefSeq" id="XP_003328444.2">
    <property type="nucleotide sequence ID" value="XM_003328396.2"/>
</dbReference>
<keyword evidence="3" id="KW-1185">Reference proteome</keyword>
<dbReference type="GeneID" id="10532720"/>
<dbReference type="InParanoid" id="E3KIA0"/>
<feature type="region of interest" description="Disordered" evidence="1">
    <location>
        <begin position="168"/>
        <end position="198"/>
    </location>
</feature>
<evidence type="ECO:0000256" key="1">
    <source>
        <dbReference type="SAM" id="MobiDB-lite"/>
    </source>
</evidence>
<reference evidence="3" key="2">
    <citation type="journal article" date="2011" name="Proc. Natl. Acad. Sci. U.S.A.">
        <title>Obligate biotrophy features unraveled by the genomic analysis of rust fungi.</title>
        <authorList>
            <person name="Duplessis S."/>
            <person name="Cuomo C.A."/>
            <person name="Lin Y.-C."/>
            <person name="Aerts A."/>
            <person name="Tisserant E."/>
            <person name="Veneault-Fourrey C."/>
            <person name="Joly D.L."/>
            <person name="Hacquard S."/>
            <person name="Amselem J."/>
            <person name="Cantarel B.L."/>
            <person name="Chiu R."/>
            <person name="Coutinho P.M."/>
            <person name="Feau N."/>
            <person name="Field M."/>
            <person name="Frey P."/>
            <person name="Gelhaye E."/>
            <person name="Goldberg J."/>
            <person name="Grabherr M.G."/>
            <person name="Kodira C.D."/>
            <person name="Kohler A."/>
            <person name="Kuees U."/>
            <person name="Lindquist E.A."/>
            <person name="Lucas S.M."/>
            <person name="Mago R."/>
            <person name="Mauceli E."/>
            <person name="Morin E."/>
            <person name="Murat C."/>
            <person name="Pangilinan J.L."/>
            <person name="Park R."/>
            <person name="Pearson M."/>
            <person name="Quesneville H."/>
            <person name="Rouhier N."/>
            <person name="Sakthikumar S."/>
            <person name="Salamov A.A."/>
            <person name="Schmutz J."/>
            <person name="Selles B."/>
            <person name="Shapiro H."/>
            <person name="Tanguay P."/>
            <person name="Tuskan G.A."/>
            <person name="Henrissat B."/>
            <person name="Van de Peer Y."/>
            <person name="Rouze P."/>
            <person name="Ellis J.G."/>
            <person name="Dodds P.N."/>
            <person name="Schein J.E."/>
            <person name="Zhong S."/>
            <person name="Hamelin R.C."/>
            <person name="Grigoriev I.V."/>
            <person name="Szabo L.J."/>
            <person name="Martin F."/>
        </authorList>
    </citation>
    <scope>NUCLEOTIDE SEQUENCE [LARGE SCALE GENOMIC DNA]</scope>
    <source>
        <strain evidence="3">CRL 75-36-700-3 / race SCCL</strain>
    </source>
</reference>
<dbReference type="AlphaFoldDB" id="E3KIA0"/>
<dbReference type="KEGG" id="pgr:PGTG_09738"/>
<gene>
    <name evidence="2" type="ORF">PGTG_09738</name>
</gene>
<dbReference type="HOGENOM" id="CLU_888859_0_0_1"/>
<name>E3KIA0_PUCGT</name>
<dbReference type="Proteomes" id="UP000008783">
    <property type="component" value="Unassembled WGS sequence"/>
</dbReference>